<feature type="DNA-binding region" description="H-T-H motif" evidence="4">
    <location>
        <begin position="42"/>
        <end position="61"/>
    </location>
</feature>
<keyword evidence="1" id="KW-0805">Transcription regulation</keyword>
<gene>
    <name evidence="6" type="ORF">B8W69_06940</name>
</gene>
<accession>A0A1X2L9S6</accession>
<dbReference type="Gene3D" id="1.10.357.10">
    <property type="entry name" value="Tetracycline Repressor, domain 2"/>
    <property type="match status" value="1"/>
</dbReference>
<dbReference type="EMBL" id="NCXM01000005">
    <property type="protein sequence ID" value="OSC30758.1"/>
    <property type="molecule type" value="Genomic_DNA"/>
</dbReference>
<keyword evidence="3" id="KW-0804">Transcription</keyword>
<proteinExistence type="predicted"/>
<dbReference type="InterPro" id="IPR036271">
    <property type="entry name" value="Tet_transcr_reg_TetR-rel_C_sf"/>
</dbReference>
<dbReference type="PROSITE" id="PS50977">
    <property type="entry name" value="HTH_TETR_2"/>
    <property type="match status" value="1"/>
</dbReference>
<dbReference type="RefSeq" id="WP_085289162.1">
    <property type="nucleotide sequence ID" value="NZ_NCXM01000005.1"/>
</dbReference>
<keyword evidence="2 4" id="KW-0238">DNA-binding</keyword>
<feature type="domain" description="HTH tetR-type" evidence="5">
    <location>
        <begin position="19"/>
        <end position="79"/>
    </location>
</feature>
<dbReference type="AlphaFoldDB" id="A0A1X2L9S6"/>
<dbReference type="InterPro" id="IPR009057">
    <property type="entry name" value="Homeodomain-like_sf"/>
</dbReference>
<dbReference type="OrthoDB" id="4550691at2"/>
<comment type="caution">
    <text evidence="6">The sequence shown here is derived from an EMBL/GenBank/DDBJ whole genome shotgun (WGS) entry which is preliminary data.</text>
</comment>
<protein>
    <recommendedName>
        <fullName evidence="5">HTH tetR-type domain-containing protein</fullName>
    </recommendedName>
</protein>
<dbReference type="InterPro" id="IPR050109">
    <property type="entry name" value="HTH-type_TetR-like_transc_reg"/>
</dbReference>
<dbReference type="GO" id="GO:0000976">
    <property type="term" value="F:transcription cis-regulatory region binding"/>
    <property type="evidence" value="ECO:0007669"/>
    <property type="project" value="TreeGrafter"/>
</dbReference>
<keyword evidence="7" id="KW-1185">Reference proteome</keyword>
<sequence>MTEATVRRNRPYAPRRSPEQRREQILDVVLEIISTEGVGAVSIDAVARRIGVTRPVVYSQFTDANDMLRGSLKREEQLALAQIIDAIPGEDDKDSATSLHHLFDAYLRGVAEAPHRWRAIFMIADSGTPTFHKHVARLRARIVREFEVALSKSCTAQPHFDSELLAHHLLATMWESGRLLLVAPKEFPQDRLLRSLDAMFTALAVQPQPDS</sequence>
<dbReference type="InterPro" id="IPR001647">
    <property type="entry name" value="HTH_TetR"/>
</dbReference>
<evidence type="ECO:0000256" key="4">
    <source>
        <dbReference type="PROSITE-ProRule" id="PRU00335"/>
    </source>
</evidence>
<dbReference type="PANTHER" id="PTHR30055">
    <property type="entry name" value="HTH-TYPE TRANSCRIPTIONAL REGULATOR RUTR"/>
    <property type="match status" value="1"/>
</dbReference>
<reference evidence="6 7" key="1">
    <citation type="submission" date="2017-04" db="EMBL/GenBank/DDBJ databases">
        <title>The new phylogeny of genus Mycobacterium.</title>
        <authorList>
            <person name="Tortoli E."/>
            <person name="Trovato A."/>
            <person name="Cirillo D.M."/>
        </authorList>
    </citation>
    <scope>NUCLEOTIDE SEQUENCE [LARGE SCALE GENOMIC DNA]</scope>
    <source>
        <strain evidence="6 7">DSM 45247</strain>
    </source>
</reference>
<evidence type="ECO:0000256" key="3">
    <source>
        <dbReference type="ARBA" id="ARBA00023163"/>
    </source>
</evidence>
<evidence type="ECO:0000313" key="7">
    <source>
        <dbReference type="Proteomes" id="UP000242320"/>
    </source>
</evidence>
<dbReference type="SUPFAM" id="SSF48498">
    <property type="entry name" value="Tetracyclin repressor-like, C-terminal domain"/>
    <property type="match status" value="1"/>
</dbReference>
<dbReference type="SUPFAM" id="SSF46689">
    <property type="entry name" value="Homeodomain-like"/>
    <property type="match status" value="1"/>
</dbReference>
<name>A0A1X2L9S6_9MYCO</name>
<evidence type="ECO:0000313" key="6">
    <source>
        <dbReference type="EMBL" id="OSC30758.1"/>
    </source>
</evidence>
<evidence type="ECO:0000256" key="1">
    <source>
        <dbReference type="ARBA" id="ARBA00023015"/>
    </source>
</evidence>
<dbReference type="GO" id="GO:0003700">
    <property type="term" value="F:DNA-binding transcription factor activity"/>
    <property type="evidence" value="ECO:0007669"/>
    <property type="project" value="TreeGrafter"/>
</dbReference>
<dbReference type="Pfam" id="PF00440">
    <property type="entry name" value="TetR_N"/>
    <property type="match status" value="1"/>
</dbReference>
<evidence type="ECO:0000256" key="2">
    <source>
        <dbReference type="ARBA" id="ARBA00023125"/>
    </source>
</evidence>
<evidence type="ECO:0000259" key="5">
    <source>
        <dbReference type="PROSITE" id="PS50977"/>
    </source>
</evidence>
<organism evidence="6 7">
    <name type="scientific">Mycolicibacterium vulneris</name>
    <dbReference type="NCBI Taxonomy" id="547163"/>
    <lineage>
        <taxon>Bacteria</taxon>
        <taxon>Bacillati</taxon>
        <taxon>Actinomycetota</taxon>
        <taxon>Actinomycetes</taxon>
        <taxon>Mycobacteriales</taxon>
        <taxon>Mycobacteriaceae</taxon>
        <taxon>Mycolicibacterium</taxon>
    </lineage>
</organism>
<dbReference type="Proteomes" id="UP000242320">
    <property type="component" value="Unassembled WGS sequence"/>
</dbReference>
<dbReference type="PANTHER" id="PTHR30055:SF234">
    <property type="entry name" value="HTH-TYPE TRANSCRIPTIONAL REGULATOR BETI"/>
    <property type="match status" value="1"/>
</dbReference>